<dbReference type="GO" id="GO:0006508">
    <property type="term" value="P:proteolysis"/>
    <property type="evidence" value="ECO:0007669"/>
    <property type="project" value="UniProtKB-KW"/>
</dbReference>
<dbReference type="ExpressionAtlas" id="Q9SHN8">
    <property type="expression patterns" value="baseline and differential"/>
</dbReference>
<dbReference type="InterPro" id="IPR003653">
    <property type="entry name" value="Peptidase_C48_C"/>
</dbReference>
<evidence type="ECO:0000313" key="6">
    <source>
        <dbReference type="EMBL" id="AAF24520.1"/>
    </source>
</evidence>
<evidence type="ECO:0000259" key="5">
    <source>
        <dbReference type="PROSITE" id="PS50600"/>
    </source>
</evidence>
<dbReference type="SUPFAM" id="SSF54001">
    <property type="entry name" value="Cysteine proteinases"/>
    <property type="match status" value="1"/>
</dbReference>
<dbReference type="EMBL" id="AC007534">
    <property type="protein sequence ID" value="AAF24520.1"/>
    <property type="molecule type" value="Genomic_DNA"/>
</dbReference>
<dbReference type="AlphaFoldDB" id="Q9SHN8"/>
<dbReference type="PROSITE" id="PS50600">
    <property type="entry name" value="ULP_PROTEASE"/>
    <property type="match status" value="1"/>
</dbReference>
<feature type="region of interest" description="Disordered" evidence="4">
    <location>
        <begin position="224"/>
        <end position="259"/>
    </location>
</feature>
<feature type="domain" description="Ubiquitin-like protease family profile" evidence="5">
    <location>
        <begin position="593"/>
        <end position="815"/>
    </location>
</feature>
<accession>Q9SHN8</accession>
<organism evidence="6">
    <name type="scientific">Arabidopsis thaliana</name>
    <name type="common">Mouse-ear cress</name>
    <dbReference type="NCBI Taxonomy" id="3702"/>
    <lineage>
        <taxon>Eukaryota</taxon>
        <taxon>Viridiplantae</taxon>
        <taxon>Streptophyta</taxon>
        <taxon>Embryophyta</taxon>
        <taxon>Tracheophyta</taxon>
        <taxon>Spermatophyta</taxon>
        <taxon>Magnoliopsida</taxon>
        <taxon>eudicotyledons</taxon>
        <taxon>Gunneridae</taxon>
        <taxon>Pentapetalae</taxon>
        <taxon>rosids</taxon>
        <taxon>malvids</taxon>
        <taxon>Brassicales</taxon>
        <taxon>Brassicaceae</taxon>
        <taxon>Camelineae</taxon>
        <taxon>Arabidopsis</taxon>
    </lineage>
</organism>
<dbReference type="PIR" id="H96494">
    <property type="entry name" value="H96494"/>
</dbReference>
<keyword evidence="2" id="KW-0645">Protease</keyword>
<comment type="similarity">
    <text evidence="1">Belongs to the peptidase C48 family.</text>
</comment>
<dbReference type="PANTHER" id="PTHR48449">
    <property type="entry name" value="DUF1985 DOMAIN-CONTAINING PROTEIN"/>
    <property type="match status" value="1"/>
</dbReference>
<evidence type="ECO:0000256" key="3">
    <source>
        <dbReference type="ARBA" id="ARBA00022801"/>
    </source>
</evidence>
<keyword evidence="3" id="KW-0378">Hydrolase</keyword>
<dbReference type="Pfam" id="PF02902">
    <property type="entry name" value="Peptidase_C48"/>
    <property type="match status" value="1"/>
</dbReference>
<evidence type="ECO:0000256" key="1">
    <source>
        <dbReference type="ARBA" id="ARBA00005234"/>
    </source>
</evidence>
<sequence>MDDVELPNRLVAFGEEPLGKRFFGGLLDFPNKPAFSASFGLFLLSRQLEVANPHEIWVVFASTPVQFSLREFKIVTGLPCGKYPKVQKKKKRGTGGKQMPYYSTLFGLEEDVTVERVITMLMKRVVTDRDIRLLVITTKLYPINIFNILVTSYHDKAHLDPIIFPDSWMNPAEDLTWLNDKDDVRVENIVKIAEEGKPFSNEMFGGGCIPTEVVVASKKQKRGGKTKVVRGRKAPTNARSATGLRRKNRSPIEEKGEGSGGIDIPAFSCMIDDKLKAQAEKIIKGMIHWFTENLSVDAGNRKGLVSGEHGTQAEHTAADADGNTNDVSSPDPPNKNAEADVNPIPPPCHPVPMETDFTLPAFQGDQAISAVDDVVSFYNSVDVPVRHSCGGTNFNEENKIQGDVVMGDDPTTGEDEQGDAVMGVDHTTVLNDQDLNRSPASGEEGQGVSGPLSSPPPKSEITEAAEDFPIYSSQPKTSVSEEVADDASGRATLLPTTQDFSTRPPASGGKLTSGKDVGGIDVDVNQGRKSKRPRTLSSKLDGQFHFDKKPKLLVGHPSPLLSAGEVVSDLEERYHRSLSKLKGKSSISIVGEVALSNKEIFDIIERKKHFTSKVMDALIKFPRHLLRTDGIDGEKLRVDVLGSKFVSQLTRLFSKFAKTSLPEDLIFPAALVDLLMGIGESDRVRLFAEDDCMYMPFNFDKKHWVALCVDLKTHKITIIDSNIQLRRDSALYAELHPLAAMLPYLFKQANSSGGPILLQPFPLDRPHDIPQVLPFYLIHAHAARGVKESLEFDVAALDQEVKKLVSTIILSGVAS</sequence>
<name>Q9SHN8_ARATH</name>
<reference evidence="6" key="3">
    <citation type="submission" date="2000-10" db="EMBL/GenBank/DDBJ databases">
        <authorList>
            <person name="Chao Q."/>
            <person name="Brooks S."/>
            <person name="Buehler E."/>
            <person name="Johnson-Hopson C."/>
            <person name="Khan S."/>
            <person name="Kim C."/>
            <person name="Shinn P."/>
            <person name="Altafi H."/>
            <person name="Bei B."/>
            <person name="Chin C."/>
            <person name="Chiou J."/>
            <person name="Choi E."/>
            <person name="Conn L."/>
            <person name="Conway A."/>
            <person name="Gonzalez A."/>
            <person name="Hansen N."/>
            <person name="Howing B."/>
            <person name="Koo T."/>
            <person name="Lam B."/>
            <person name="Lee J."/>
            <person name="Lenz C."/>
            <person name="Li J."/>
            <person name="Liu A."/>
            <person name="Liu J."/>
            <person name="Liu S."/>
            <person name="Mukharsky N."/>
            <person name="Nguyen M."/>
            <person name="Palm C."/>
            <person name="Pham P."/>
            <person name="Sakano H."/>
            <person name="Schwartz J."/>
            <person name="Southwick A."/>
            <person name="Thaveri A."/>
            <person name="Toriumi M."/>
            <person name="Vaysberg M."/>
            <person name="Yu G."/>
            <person name="Davis R."/>
            <person name="Federspiel N."/>
            <person name="Theologis A."/>
            <person name="Ecker J."/>
        </authorList>
    </citation>
    <scope>NUCLEOTIDE SEQUENCE</scope>
</reference>
<feature type="region of interest" description="Disordered" evidence="4">
    <location>
        <begin position="313"/>
        <end position="340"/>
    </location>
</feature>
<feature type="region of interest" description="Disordered" evidence="4">
    <location>
        <begin position="432"/>
        <end position="460"/>
    </location>
</feature>
<feature type="compositionally biased region" description="Basic residues" evidence="4">
    <location>
        <begin position="224"/>
        <end position="233"/>
    </location>
</feature>
<dbReference type="InterPro" id="IPR015410">
    <property type="entry name" value="DUF1985"/>
</dbReference>
<proteinExistence type="inferred from homology"/>
<dbReference type="Gene3D" id="3.40.395.10">
    <property type="entry name" value="Adenoviral Proteinase, Chain A"/>
    <property type="match status" value="1"/>
</dbReference>
<dbReference type="GO" id="GO:0008234">
    <property type="term" value="F:cysteine-type peptidase activity"/>
    <property type="evidence" value="ECO:0007669"/>
    <property type="project" value="InterPro"/>
</dbReference>
<reference key="2">
    <citation type="journal article" date="2000" name="Nature">
        <title>Sequence and analysis of chromosome 1 of the plant Arabidopsis thaliana.</title>
        <authorList>
            <person name="Theologis A."/>
            <person name="Ecker J.R."/>
            <person name="Palm C.J."/>
            <person name="Federspiel N.A."/>
            <person name="Kaul S."/>
            <person name="White O."/>
            <person name="Alonso J."/>
            <person name="Altafi H."/>
            <person name="Araujo R."/>
            <person name="Bowman C.L."/>
            <person name="Brooks S.Y."/>
            <person name="Buehler E."/>
            <person name="Chan A."/>
            <person name="Chao Q."/>
            <person name="Chen H."/>
            <person name="Cheuk R.F."/>
            <person name="Chin C.W."/>
            <person name="Chung M.K."/>
            <person name="Conn L."/>
            <person name="Conway A.B."/>
            <person name="Conway A.R."/>
            <person name="Creasy T.H."/>
            <person name="Dewar K."/>
            <person name="Dunn P."/>
            <person name="Etgu P."/>
            <person name="Feldblyum T.V."/>
            <person name="Feng J."/>
            <person name="Fong B."/>
            <person name="Fujii C.Y."/>
            <person name="Gill J.E."/>
            <person name="Goldsmith A.D."/>
            <person name="Haas B."/>
            <person name="Hansen N.F."/>
            <person name="Hughes B."/>
            <person name="Huizar L."/>
            <person name="Hunter J.L."/>
            <person name="Jenkins J."/>
            <person name="Johnson-Hopson C."/>
            <person name="Khan S."/>
            <person name="Khaykin E."/>
            <person name="Kim C.J."/>
            <person name="Koo H.L."/>
            <person name="Kremenetskaia I."/>
            <person name="Kurtz D.B."/>
            <person name="Kwan A."/>
            <person name="Lam B."/>
            <person name="Langin-Hooper S."/>
            <person name="Lee A."/>
            <person name="Lee J.M."/>
            <person name="Lenz C.A."/>
            <person name="Li J.H."/>
            <person name="Li Y."/>
            <person name="Lin X."/>
            <person name="Liu S.X."/>
            <person name="Liu Z.A."/>
            <person name="Luros J.S."/>
            <person name="Maiti R."/>
            <person name="Marziali A."/>
            <person name="Militscher J."/>
            <person name="Miranda M."/>
            <person name="Nguyen M."/>
            <person name="Nierman W.C."/>
            <person name="Osborne B.I."/>
            <person name="Pai G."/>
            <person name="Peterson J."/>
            <person name="Pham P.K."/>
            <person name="Rizzo M."/>
            <person name="Rooney T."/>
            <person name="Rowley D."/>
            <person name="Sakano H."/>
            <person name="Salzberg S.L."/>
            <person name="Schwartz J.R."/>
            <person name="Shinn P."/>
            <person name="Southwick A.M."/>
            <person name="Sun H."/>
            <person name="Tallon L.J."/>
            <person name="Tambunga G."/>
            <person name="Toriumi M.J."/>
            <person name="Town C.D."/>
            <person name="Utterback T."/>
            <person name="Van Aken S."/>
            <person name="Vaysberg M."/>
            <person name="Vysotskaia V.S."/>
            <person name="Walker M."/>
            <person name="Wu D."/>
            <person name="Yu G."/>
            <person name="Fraser C.M."/>
            <person name="Venter J.C."/>
            <person name="Davis R.W."/>
        </authorList>
    </citation>
    <scope>NUCLEOTIDE SEQUENCE [LARGE SCALE GENOMIC DNA]</scope>
    <source>
        <strain>cv. Columbia</strain>
    </source>
</reference>
<protein>
    <submittedName>
        <fullName evidence="6">F7F22.2</fullName>
    </submittedName>
</protein>
<evidence type="ECO:0000256" key="2">
    <source>
        <dbReference type="ARBA" id="ARBA00022670"/>
    </source>
</evidence>
<evidence type="ECO:0000256" key="4">
    <source>
        <dbReference type="SAM" id="MobiDB-lite"/>
    </source>
</evidence>
<feature type="region of interest" description="Disordered" evidence="4">
    <location>
        <begin position="492"/>
        <end position="541"/>
    </location>
</feature>
<dbReference type="PANTHER" id="PTHR48449:SF2">
    <property type="entry name" value="UBIQUITIN-LIKE PROTEASE FAMILY PROFILE DOMAIN-CONTAINING PROTEIN"/>
    <property type="match status" value="1"/>
</dbReference>
<reference evidence="6" key="1">
    <citation type="submission" date="1999-08" db="EMBL/GenBank/DDBJ databases">
        <title>Genomic sequence for Arabidopsis thaliana BAC F7F22 from chromosome I.</title>
        <authorList>
            <person name="Chao Q."/>
            <person name="Shinn P."/>
            <person name="Brooks S."/>
            <person name="Buehler E."/>
            <person name="Dunn P."/>
            <person name="Khan S."/>
            <person name="Kim C."/>
            <person name="Walker M."/>
            <person name="Brooks S."/>
            <person name="Altafi H."/>
            <person name="Araujo R."/>
            <person name="Conn L."/>
            <person name="Conway A.B."/>
            <person name="Gonzalez A."/>
            <person name="Hansen N.F."/>
            <person name="Huizar L."/>
            <person name="Kremenetskaia I."/>
            <person name="Lenz C."/>
            <person name="Li J."/>
            <person name="Liu S."/>
            <person name="Luros S."/>
            <person name="Rowley D."/>
            <person name="Schwartz J."/>
            <person name="Toriumi M."/>
            <person name="Vysotskaia V."/>
            <person name="Yu G."/>
            <person name="Davis R.W."/>
            <person name="Federspiel N.A."/>
            <person name="Theologis A."/>
            <person name="Ecker J.R."/>
        </authorList>
    </citation>
    <scope>NUCLEOTIDE SEQUENCE</scope>
</reference>
<dbReference type="InterPro" id="IPR038765">
    <property type="entry name" value="Papain-like_cys_pep_sf"/>
</dbReference>
<dbReference type="Pfam" id="PF09331">
    <property type="entry name" value="DUF1985"/>
    <property type="match status" value="1"/>
</dbReference>